<dbReference type="Gramene" id="OE9A043362T1">
    <property type="protein sequence ID" value="OE9A043362C1"/>
    <property type="gene ID" value="OE9A043362"/>
</dbReference>
<dbReference type="EMBL" id="CACTIH010001821">
    <property type="protein sequence ID" value="CAA2964206.1"/>
    <property type="molecule type" value="Genomic_DNA"/>
</dbReference>
<keyword evidence="2" id="KW-1185">Reference proteome</keyword>
<reference evidence="1 2" key="1">
    <citation type="submission" date="2019-12" db="EMBL/GenBank/DDBJ databases">
        <authorList>
            <person name="Alioto T."/>
            <person name="Alioto T."/>
            <person name="Gomez Garrido J."/>
        </authorList>
    </citation>
    <scope>NUCLEOTIDE SEQUENCE [LARGE SCALE GENOMIC DNA]</scope>
</reference>
<proteinExistence type="predicted"/>
<dbReference type="AlphaFoldDB" id="A0A8S0Q9X3"/>
<organism evidence="1 2">
    <name type="scientific">Olea europaea subsp. europaea</name>
    <dbReference type="NCBI Taxonomy" id="158383"/>
    <lineage>
        <taxon>Eukaryota</taxon>
        <taxon>Viridiplantae</taxon>
        <taxon>Streptophyta</taxon>
        <taxon>Embryophyta</taxon>
        <taxon>Tracheophyta</taxon>
        <taxon>Spermatophyta</taxon>
        <taxon>Magnoliopsida</taxon>
        <taxon>eudicotyledons</taxon>
        <taxon>Gunneridae</taxon>
        <taxon>Pentapetalae</taxon>
        <taxon>asterids</taxon>
        <taxon>lamiids</taxon>
        <taxon>Lamiales</taxon>
        <taxon>Oleaceae</taxon>
        <taxon>Oleeae</taxon>
        <taxon>Olea</taxon>
    </lineage>
</organism>
<accession>A0A8S0Q9X3</accession>
<name>A0A8S0Q9X3_OLEEU</name>
<evidence type="ECO:0000313" key="2">
    <source>
        <dbReference type="Proteomes" id="UP000594638"/>
    </source>
</evidence>
<sequence>MDRLHHVSEALSILYNSEKIRALNARYDKSVQVGIKIMPELRYLKIRPLNSSIGKLHNLEFLFVSNIREIPAYYLNMPKLRHLRVAYQILPRKASIIREEQKNFGSEEFELIIDDSLVSTERLRSTGDSLTFFTRMVRKEIISSFISIARGSQS</sequence>
<evidence type="ECO:0000313" key="1">
    <source>
        <dbReference type="EMBL" id="CAA2964206.1"/>
    </source>
</evidence>
<gene>
    <name evidence="1" type="ORF">OLEA9_A043362</name>
</gene>
<dbReference type="SUPFAM" id="SSF52047">
    <property type="entry name" value="RNI-like"/>
    <property type="match status" value="1"/>
</dbReference>
<protein>
    <submittedName>
        <fullName evidence="1">Uncharacterized protein</fullName>
    </submittedName>
</protein>
<dbReference type="Proteomes" id="UP000594638">
    <property type="component" value="Unassembled WGS sequence"/>
</dbReference>
<comment type="caution">
    <text evidence="1">The sequence shown here is derived from an EMBL/GenBank/DDBJ whole genome shotgun (WGS) entry which is preliminary data.</text>
</comment>
<dbReference type="InterPro" id="IPR032675">
    <property type="entry name" value="LRR_dom_sf"/>
</dbReference>
<dbReference type="Gene3D" id="3.80.10.10">
    <property type="entry name" value="Ribonuclease Inhibitor"/>
    <property type="match status" value="1"/>
</dbReference>